<dbReference type="GO" id="GO:0016810">
    <property type="term" value="F:hydrolase activity, acting on carbon-nitrogen (but not peptide) bonds"/>
    <property type="evidence" value="ECO:0007669"/>
    <property type="project" value="InterPro"/>
</dbReference>
<dbReference type="RefSeq" id="WP_022790634.1">
    <property type="nucleotide sequence ID" value="NZ_UHFX01000003.1"/>
</dbReference>
<dbReference type="AlphaFoldDB" id="A0A380LME5"/>
<reference evidence="2 3" key="1">
    <citation type="submission" date="2018-06" db="EMBL/GenBank/DDBJ databases">
        <authorList>
            <consortium name="Pathogen Informatics"/>
            <person name="Doyle S."/>
        </authorList>
    </citation>
    <scope>NUCLEOTIDE SEQUENCE [LARGE SCALE GENOMIC DNA]</scope>
    <source>
        <strain evidence="2 3">NCTC11087</strain>
    </source>
</reference>
<dbReference type="PROSITE" id="PS51677">
    <property type="entry name" value="NODB"/>
    <property type="match status" value="1"/>
</dbReference>
<keyword evidence="3" id="KW-1185">Reference proteome</keyword>
<feature type="domain" description="NodB homology" evidence="1">
    <location>
        <begin position="260"/>
        <end position="451"/>
    </location>
</feature>
<sequence length="466" mass="53322">MKKRLRKYKIRYKRVFFAAAILFAGISFLYLLFHPVLLKASTIEVEINSEFKPEDQILFVLGDDKEVKIDGEVDTSKLGEYTINYKLHQYQKEVKIKVQDTKAPSITTKNLKTDMIQDIEPASFIEKCEDATEVTYHFANQEDFTKPGRYEVPIIATDQGKNETRTSAILERCEDIKAPTIEHSDKKIEFKQGLLPDFLEDVSIKDDFDENPSLDTDTSQVNFDQPGDYTLIYIGRDRSGNETQKTRSLTILKNEELNQKIVYLTFDDGPSKNTERILKILDQYDVKATFFVTGNQPSYNDWLKVAHEKGHTIGLHTFTHDFASVYSSTDAYYDDLRKIQDMVKDITNEEVKLVRFPGGSSNTISKQYFPKIMTILTKSLQDKGYQYFDWNCDSGDASGNNIPADTLIQNATACQSQYINILMHDTAAKDTTVEALPKIIEHYKSEGYVFKAIEIDSFAPHHGVNN</sequence>
<dbReference type="SUPFAM" id="SSF88713">
    <property type="entry name" value="Glycoside hydrolase/deacetylase"/>
    <property type="match status" value="1"/>
</dbReference>
<dbReference type="Pfam" id="PF01522">
    <property type="entry name" value="Polysacc_deac_1"/>
    <property type="match status" value="1"/>
</dbReference>
<accession>A0A380LME5</accession>
<dbReference type="GO" id="GO:0005975">
    <property type="term" value="P:carbohydrate metabolic process"/>
    <property type="evidence" value="ECO:0007669"/>
    <property type="project" value="InterPro"/>
</dbReference>
<proteinExistence type="predicted"/>
<dbReference type="Proteomes" id="UP000255523">
    <property type="component" value="Unassembled WGS sequence"/>
</dbReference>
<dbReference type="PANTHER" id="PTHR10587:SF125">
    <property type="entry name" value="POLYSACCHARIDE DEACETYLASE YHEN-RELATED"/>
    <property type="match status" value="1"/>
</dbReference>
<dbReference type="InterPro" id="IPR011330">
    <property type="entry name" value="Glyco_hydro/deAcase_b/a-brl"/>
</dbReference>
<organism evidence="2 3">
    <name type="scientific">Faecalicoccus pleomorphus</name>
    <dbReference type="NCBI Taxonomy" id="1323"/>
    <lineage>
        <taxon>Bacteria</taxon>
        <taxon>Bacillati</taxon>
        <taxon>Bacillota</taxon>
        <taxon>Erysipelotrichia</taxon>
        <taxon>Erysipelotrichales</taxon>
        <taxon>Erysipelotrichaceae</taxon>
        <taxon>Faecalicoccus</taxon>
    </lineage>
</organism>
<gene>
    <name evidence="2" type="ORF">NCTC11087_01962</name>
</gene>
<dbReference type="OrthoDB" id="9806342at2"/>
<dbReference type="CDD" id="cd10944">
    <property type="entry name" value="CE4_SmPgdA_like"/>
    <property type="match status" value="1"/>
</dbReference>
<dbReference type="Gene3D" id="3.20.20.370">
    <property type="entry name" value="Glycoside hydrolase/deacetylase"/>
    <property type="match status" value="1"/>
</dbReference>
<dbReference type="InterPro" id="IPR002509">
    <property type="entry name" value="NODB_dom"/>
</dbReference>
<dbReference type="GeneID" id="77462896"/>
<dbReference type="Gene3D" id="2.60.40.10">
    <property type="entry name" value="Immunoglobulins"/>
    <property type="match status" value="2"/>
</dbReference>
<protein>
    <submittedName>
        <fullName evidence="2">Putative deacetylase</fullName>
    </submittedName>
</protein>
<evidence type="ECO:0000313" key="3">
    <source>
        <dbReference type="Proteomes" id="UP000255523"/>
    </source>
</evidence>
<dbReference type="EMBL" id="UHFX01000003">
    <property type="protein sequence ID" value="SUO05028.1"/>
    <property type="molecule type" value="Genomic_DNA"/>
</dbReference>
<name>A0A380LME5_9FIRM</name>
<dbReference type="InterPro" id="IPR013783">
    <property type="entry name" value="Ig-like_fold"/>
</dbReference>
<evidence type="ECO:0000313" key="2">
    <source>
        <dbReference type="EMBL" id="SUO05028.1"/>
    </source>
</evidence>
<evidence type="ECO:0000259" key="1">
    <source>
        <dbReference type="PROSITE" id="PS51677"/>
    </source>
</evidence>
<dbReference type="InterPro" id="IPR050248">
    <property type="entry name" value="Polysacc_deacetylase_ArnD"/>
</dbReference>
<dbReference type="PANTHER" id="PTHR10587">
    <property type="entry name" value="GLYCOSYL TRANSFERASE-RELATED"/>
    <property type="match status" value="1"/>
</dbReference>